<feature type="region of interest" description="Disordered" evidence="1">
    <location>
        <begin position="1"/>
        <end position="101"/>
    </location>
</feature>
<feature type="non-terminal residue" evidence="2">
    <location>
        <position position="101"/>
    </location>
</feature>
<name>A0A0C2WAH7_AMAMK</name>
<dbReference type="InParanoid" id="A0A0C2WAH7"/>
<feature type="compositionally biased region" description="Basic and acidic residues" evidence="1">
    <location>
        <begin position="20"/>
        <end position="29"/>
    </location>
</feature>
<accession>A0A0C2WAH7</accession>
<dbReference type="EMBL" id="KN818343">
    <property type="protein sequence ID" value="KIL58262.1"/>
    <property type="molecule type" value="Genomic_DNA"/>
</dbReference>
<feature type="compositionally biased region" description="Polar residues" evidence="1">
    <location>
        <begin position="1"/>
        <end position="19"/>
    </location>
</feature>
<gene>
    <name evidence="2" type="ORF">M378DRAFT_15693</name>
</gene>
<dbReference type="Proteomes" id="UP000054549">
    <property type="component" value="Unassembled WGS sequence"/>
</dbReference>
<sequence>MATTRTQTRHNNLLNNSSRADLEEQREVEESLSYVTLMDREAGSPDRQSAYHAPNPALFPSISTDAHRPRRASTTLSVASGTGGGGGGGAPGGGGGGGGGG</sequence>
<evidence type="ECO:0000313" key="2">
    <source>
        <dbReference type="EMBL" id="KIL58262.1"/>
    </source>
</evidence>
<reference evidence="2 3" key="1">
    <citation type="submission" date="2014-04" db="EMBL/GenBank/DDBJ databases">
        <title>Evolutionary Origins and Diversification of the Mycorrhizal Mutualists.</title>
        <authorList>
            <consortium name="DOE Joint Genome Institute"/>
            <consortium name="Mycorrhizal Genomics Consortium"/>
            <person name="Kohler A."/>
            <person name="Kuo A."/>
            <person name="Nagy L.G."/>
            <person name="Floudas D."/>
            <person name="Copeland A."/>
            <person name="Barry K.W."/>
            <person name="Cichocki N."/>
            <person name="Veneault-Fourrey C."/>
            <person name="LaButti K."/>
            <person name="Lindquist E.A."/>
            <person name="Lipzen A."/>
            <person name="Lundell T."/>
            <person name="Morin E."/>
            <person name="Murat C."/>
            <person name="Riley R."/>
            <person name="Ohm R."/>
            <person name="Sun H."/>
            <person name="Tunlid A."/>
            <person name="Henrissat B."/>
            <person name="Grigoriev I.V."/>
            <person name="Hibbett D.S."/>
            <person name="Martin F."/>
        </authorList>
    </citation>
    <scope>NUCLEOTIDE SEQUENCE [LARGE SCALE GENOMIC DNA]</scope>
    <source>
        <strain evidence="2 3">Koide BX008</strain>
    </source>
</reference>
<evidence type="ECO:0000256" key="1">
    <source>
        <dbReference type="SAM" id="MobiDB-lite"/>
    </source>
</evidence>
<proteinExistence type="predicted"/>
<dbReference type="AlphaFoldDB" id="A0A0C2WAH7"/>
<dbReference type="HOGENOM" id="CLU_149441_0_0_1"/>
<feature type="compositionally biased region" description="Gly residues" evidence="1">
    <location>
        <begin position="81"/>
        <end position="101"/>
    </location>
</feature>
<keyword evidence="3" id="KW-1185">Reference proteome</keyword>
<evidence type="ECO:0000313" key="3">
    <source>
        <dbReference type="Proteomes" id="UP000054549"/>
    </source>
</evidence>
<organism evidence="2 3">
    <name type="scientific">Amanita muscaria (strain Koide BX008)</name>
    <dbReference type="NCBI Taxonomy" id="946122"/>
    <lineage>
        <taxon>Eukaryota</taxon>
        <taxon>Fungi</taxon>
        <taxon>Dikarya</taxon>
        <taxon>Basidiomycota</taxon>
        <taxon>Agaricomycotina</taxon>
        <taxon>Agaricomycetes</taxon>
        <taxon>Agaricomycetidae</taxon>
        <taxon>Agaricales</taxon>
        <taxon>Pluteineae</taxon>
        <taxon>Amanitaceae</taxon>
        <taxon>Amanita</taxon>
    </lineage>
</organism>
<protein>
    <submittedName>
        <fullName evidence="2">Uncharacterized protein</fullName>
    </submittedName>
</protein>